<feature type="repeat" description="TPR" evidence="3">
    <location>
        <begin position="94"/>
        <end position="127"/>
    </location>
</feature>
<dbReference type="EMBL" id="JACOOK010000002">
    <property type="protein sequence ID" value="MBC5616444.1"/>
    <property type="molecule type" value="Genomic_DNA"/>
</dbReference>
<dbReference type="InterPro" id="IPR019734">
    <property type="entry name" value="TPR_rpt"/>
</dbReference>
<dbReference type="Gene3D" id="1.25.40.10">
    <property type="entry name" value="Tetratricopeptide repeat domain"/>
    <property type="match status" value="5"/>
</dbReference>
<reference evidence="4 5" key="1">
    <citation type="submission" date="2020-08" db="EMBL/GenBank/DDBJ databases">
        <title>Genome public.</title>
        <authorList>
            <person name="Liu C."/>
            <person name="Sun Q."/>
        </authorList>
    </citation>
    <scope>NUCLEOTIDE SEQUENCE [LARGE SCALE GENOMIC DNA]</scope>
    <source>
        <strain evidence="4 5">New-7</strain>
    </source>
</reference>
<dbReference type="Proteomes" id="UP000636891">
    <property type="component" value="Unassembled WGS sequence"/>
</dbReference>
<dbReference type="PROSITE" id="PS50293">
    <property type="entry name" value="TPR_REGION"/>
    <property type="match status" value="3"/>
</dbReference>
<keyword evidence="1" id="KW-0677">Repeat</keyword>
<feature type="repeat" description="TPR" evidence="3">
    <location>
        <begin position="486"/>
        <end position="519"/>
    </location>
</feature>
<evidence type="ECO:0000256" key="2">
    <source>
        <dbReference type="ARBA" id="ARBA00022803"/>
    </source>
</evidence>
<dbReference type="RefSeq" id="WP_101573672.1">
    <property type="nucleotide sequence ID" value="NZ_JACOOK010000002.1"/>
</dbReference>
<comment type="caution">
    <text evidence="4">The sequence shown here is derived from an EMBL/GenBank/DDBJ whole genome shotgun (WGS) entry which is preliminary data.</text>
</comment>
<dbReference type="Pfam" id="PF13414">
    <property type="entry name" value="TPR_11"/>
    <property type="match status" value="1"/>
</dbReference>
<evidence type="ECO:0000256" key="1">
    <source>
        <dbReference type="ARBA" id="ARBA00022737"/>
    </source>
</evidence>
<sequence>MRKILLILLLLAAVGPHRETKAQLNKAYFFYVGQNFLIDSKYQDAIEVLNILLRVDSTATEGYFLRGIAKYNLDDLLGAEQDFTLAIRQNPVFTTAYQYRAITRSRLGNYDDALKDFQEAIDLRPDRPGPYYSRGVTFLLSQQFEKAIADFTTFIRYDNKVSDAYLNRGTSYLYMKDTTRALEDYNQGIRTNYYDPNGYNRRGSLYLSQKKYDLAKQDFDRAIGYDSTFIPAYFNRALVYSNTRRPVDAIEDFSRVIELDSTSALTYFNRAILRTQIGDYNKALEDYDRVALYSPNNVLVYYNRAGLYAQLGDYDAAIRDYSRAIELYPDFANAYLNRSSLRYATKDLKGSRSDKETADRKIAEYRSKLNDSTFSIYADTSRQFNQLLSFENNFTDEEYQQVNAKSADIALLPLFKFSLAQPDSTRNAEIPQQFQPYYSEEAERFKKQIGLPLLKWVNRDSDVPPDSLIAFDAANGDSIRTGSDSWQIYFKRGLSQSLIKQYTSAISNYTAAIDRNPSNPFLYLNRSTTQSEMIDFVSSIDNSFQRIAIESDPANRLKTQSTRTYNYDEAIGDLNKAIKLLPDFAYSYYNRANLYCLSGQMSEALEDYTRAIELNPQFGEAYYNRGLIQIYLKDTHKGCLDMSKAGELGIQQAYKVLKIYGQPGNK</sequence>
<organism evidence="4 5">
    <name type="scientific">Alistipes hominis</name>
    <dbReference type="NCBI Taxonomy" id="2763015"/>
    <lineage>
        <taxon>Bacteria</taxon>
        <taxon>Pseudomonadati</taxon>
        <taxon>Bacteroidota</taxon>
        <taxon>Bacteroidia</taxon>
        <taxon>Bacteroidales</taxon>
        <taxon>Rikenellaceae</taxon>
        <taxon>Alistipes</taxon>
    </lineage>
</organism>
<keyword evidence="5" id="KW-1185">Reference proteome</keyword>
<accession>A0ABR7CLE9</accession>
<protein>
    <submittedName>
        <fullName evidence="4">Tetratricopeptide repeat protein</fullName>
    </submittedName>
</protein>
<name>A0ABR7CLE9_9BACT</name>
<dbReference type="PANTHER" id="PTHR44858:SF1">
    <property type="entry name" value="UDP-N-ACETYLGLUCOSAMINE--PEPTIDE N-ACETYLGLUCOSAMINYLTRANSFERASE SPINDLY-RELATED"/>
    <property type="match status" value="1"/>
</dbReference>
<keyword evidence="2 3" id="KW-0802">TPR repeat</keyword>
<feature type="repeat" description="TPR" evidence="3">
    <location>
        <begin position="230"/>
        <end position="263"/>
    </location>
</feature>
<dbReference type="Pfam" id="PF13181">
    <property type="entry name" value="TPR_8"/>
    <property type="match status" value="3"/>
</dbReference>
<feature type="repeat" description="TPR" evidence="3">
    <location>
        <begin position="162"/>
        <end position="195"/>
    </location>
</feature>
<feature type="repeat" description="TPR" evidence="3">
    <location>
        <begin position="196"/>
        <end position="229"/>
    </location>
</feature>
<evidence type="ECO:0000313" key="4">
    <source>
        <dbReference type="EMBL" id="MBC5616444.1"/>
    </source>
</evidence>
<dbReference type="SUPFAM" id="SSF48452">
    <property type="entry name" value="TPR-like"/>
    <property type="match status" value="2"/>
</dbReference>
<dbReference type="InterPro" id="IPR050498">
    <property type="entry name" value="Ycf3"/>
</dbReference>
<dbReference type="PROSITE" id="PS50005">
    <property type="entry name" value="TPR"/>
    <property type="match status" value="8"/>
</dbReference>
<dbReference type="Pfam" id="PF00515">
    <property type="entry name" value="TPR_1"/>
    <property type="match status" value="2"/>
</dbReference>
<dbReference type="InterPro" id="IPR011990">
    <property type="entry name" value="TPR-like_helical_dom_sf"/>
</dbReference>
<evidence type="ECO:0000256" key="3">
    <source>
        <dbReference type="PROSITE-ProRule" id="PRU00339"/>
    </source>
</evidence>
<proteinExistence type="predicted"/>
<feature type="repeat" description="TPR" evidence="3">
    <location>
        <begin position="585"/>
        <end position="618"/>
    </location>
</feature>
<feature type="repeat" description="TPR" evidence="3">
    <location>
        <begin position="298"/>
        <end position="331"/>
    </location>
</feature>
<evidence type="ECO:0000313" key="5">
    <source>
        <dbReference type="Proteomes" id="UP000636891"/>
    </source>
</evidence>
<feature type="repeat" description="TPR" evidence="3">
    <location>
        <begin position="264"/>
        <end position="297"/>
    </location>
</feature>
<dbReference type="PANTHER" id="PTHR44858">
    <property type="entry name" value="TETRATRICOPEPTIDE REPEAT PROTEIN 6"/>
    <property type="match status" value="1"/>
</dbReference>
<dbReference type="SMART" id="SM00028">
    <property type="entry name" value="TPR"/>
    <property type="match status" value="11"/>
</dbReference>
<gene>
    <name evidence="4" type="ORF">H8S08_05335</name>
</gene>